<evidence type="ECO:0000313" key="3">
    <source>
        <dbReference type="Proteomes" id="UP001165079"/>
    </source>
</evidence>
<protein>
    <submittedName>
        <fullName evidence="2">Competence protein</fullName>
    </submittedName>
</protein>
<sequence>MSVAAVVETLASRAQTVATAESLTGGLLAAELVSVPGVSAVFRGGVVAYDPEVKTTMADVPAAVIAEFGVVSEEVAAALATGARTRIGADWGLGTTGVAGPGPHDGVPAGTVCLGVAGPYGRVRTASFLFSGSRERIRRHAVDAALRLLSEELSAPGAARAC</sequence>
<gene>
    <name evidence="2" type="ORF">Afil01_34630</name>
</gene>
<keyword evidence="3" id="KW-1185">Reference proteome</keyword>
<dbReference type="InterPro" id="IPR036653">
    <property type="entry name" value="CinA-like_C"/>
</dbReference>
<dbReference type="Proteomes" id="UP001165079">
    <property type="component" value="Unassembled WGS sequence"/>
</dbReference>
<dbReference type="AlphaFoldDB" id="A0A9W6SQ23"/>
<dbReference type="InterPro" id="IPR008136">
    <property type="entry name" value="CinA_C"/>
</dbReference>
<evidence type="ECO:0000313" key="2">
    <source>
        <dbReference type="EMBL" id="GLZ78656.1"/>
    </source>
</evidence>
<name>A0A9W6SQ23_9ACTN</name>
<organism evidence="2 3">
    <name type="scientific">Actinorhabdospora filicis</name>
    <dbReference type="NCBI Taxonomy" id="1785913"/>
    <lineage>
        <taxon>Bacteria</taxon>
        <taxon>Bacillati</taxon>
        <taxon>Actinomycetota</taxon>
        <taxon>Actinomycetes</taxon>
        <taxon>Micromonosporales</taxon>
        <taxon>Micromonosporaceae</taxon>
        <taxon>Actinorhabdospora</taxon>
    </lineage>
</organism>
<dbReference type="EMBL" id="BSTX01000002">
    <property type="protein sequence ID" value="GLZ78656.1"/>
    <property type="molecule type" value="Genomic_DNA"/>
</dbReference>
<comment type="caution">
    <text evidence="2">The sequence shown here is derived from an EMBL/GenBank/DDBJ whole genome shotgun (WGS) entry which is preliminary data.</text>
</comment>
<evidence type="ECO:0000259" key="1">
    <source>
        <dbReference type="Pfam" id="PF02464"/>
    </source>
</evidence>
<dbReference type="Gene3D" id="3.90.950.20">
    <property type="entry name" value="CinA-like"/>
    <property type="match status" value="1"/>
</dbReference>
<accession>A0A9W6SQ23</accession>
<dbReference type="RefSeq" id="WP_285663806.1">
    <property type="nucleotide sequence ID" value="NZ_BSTX01000002.1"/>
</dbReference>
<feature type="domain" description="CinA C-terminal" evidence="1">
    <location>
        <begin position="4"/>
        <end position="152"/>
    </location>
</feature>
<dbReference type="Pfam" id="PF02464">
    <property type="entry name" value="CinA"/>
    <property type="match status" value="1"/>
</dbReference>
<dbReference type="NCBIfam" id="TIGR00199">
    <property type="entry name" value="PncC_domain"/>
    <property type="match status" value="1"/>
</dbReference>
<reference evidence="2" key="1">
    <citation type="submission" date="2023-03" db="EMBL/GenBank/DDBJ databases">
        <title>Actinorhabdospora filicis NBRC 111898.</title>
        <authorList>
            <person name="Ichikawa N."/>
            <person name="Sato H."/>
            <person name="Tonouchi N."/>
        </authorList>
    </citation>
    <scope>NUCLEOTIDE SEQUENCE</scope>
    <source>
        <strain evidence="2">NBRC 111898</strain>
    </source>
</reference>
<proteinExistence type="predicted"/>
<dbReference type="SUPFAM" id="SSF142433">
    <property type="entry name" value="CinA-like"/>
    <property type="match status" value="1"/>
</dbReference>